<feature type="transmembrane region" description="Helical" evidence="7">
    <location>
        <begin position="74"/>
        <end position="96"/>
    </location>
</feature>
<reference evidence="8 9" key="1">
    <citation type="submission" date="2019-05" db="EMBL/GenBank/DDBJ databases">
        <authorList>
            <person name="Narsing Rao M.P."/>
            <person name="Li W.J."/>
        </authorList>
    </citation>
    <scope>NUCLEOTIDE SEQUENCE [LARGE SCALE GENOMIC DNA]</scope>
    <source>
        <strain evidence="8 9">SYSU_K30003</strain>
    </source>
</reference>
<keyword evidence="5 7" id="KW-1133">Transmembrane helix</keyword>
<evidence type="ECO:0000256" key="4">
    <source>
        <dbReference type="ARBA" id="ARBA00022692"/>
    </source>
</evidence>
<dbReference type="GO" id="GO:0015109">
    <property type="term" value="F:chromate transmembrane transporter activity"/>
    <property type="evidence" value="ECO:0007669"/>
    <property type="project" value="InterPro"/>
</dbReference>
<dbReference type="OrthoDB" id="9027281at2"/>
<feature type="transmembrane region" description="Helical" evidence="7">
    <location>
        <begin position="7"/>
        <end position="27"/>
    </location>
</feature>
<dbReference type="AlphaFoldDB" id="A0A5R9GDS4"/>
<feature type="transmembrane region" description="Helical" evidence="7">
    <location>
        <begin position="47"/>
        <end position="67"/>
    </location>
</feature>
<name>A0A5R9GDS4_9BACL</name>
<evidence type="ECO:0000256" key="6">
    <source>
        <dbReference type="ARBA" id="ARBA00023136"/>
    </source>
</evidence>
<dbReference type="EMBL" id="VCIW01000003">
    <property type="protein sequence ID" value="TLS53259.1"/>
    <property type="molecule type" value="Genomic_DNA"/>
</dbReference>
<keyword evidence="6 7" id="KW-0472">Membrane</keyword>
<evidence type="ECO:0000256" key="7">
    <source>
        <dbReference type="SAM" id="Phobius"/>
    </source>
</evidence>
<dbReference type="GO" id="GO:0005886">
    <property type="term" value="C:plasma membrane"/>
    <property type="evidence" value="ECO:0007669"/>
    <property type="project" value="UniProtKB-SubCell"/>
</dbReference>
<comment type="similarity">
    <text evidence="2">Belongs to the chromate ion transporter (CHR) (TC 2.A.51) family.</text>
</comment>
<evidence type="ECO:0000313" key="8">
    <source>
        <dbReference type="EMBL" id="TLS53259.1"/>
    </source>
</evidence>
<gene>
    <name evidence="8" type="ORF">FE782_05975</name>
</gene>
<feature type="transmembrane region" description="Helical" evidence="7">
    <location>
        <begin position="108"/>
        <end position="126"/>
    </location>
</feature>
<evidence type="ECO:0000313" key="9">
    <source>
        <dbReference type="Proteomes" id="UP000309676"/>
    </source>
</evidence>
<feature type="transmembrane region" description="Helical" evidence="7">
    <location>
        <begin position="133"/>
        <end position="151"/>
    </location>
</feature>
<evidence type="ECO:0000256" key="5">
    <source>
        <dbReference type="ARBA" id="ARBA00022989"/>
    </source>
</evidence>
<dbReference type="Proteomes" id="UP000309676">
    <property type="component" value="Unassembled WGS sequence"/>
</dbReference>
<comment type="caution">
    <text evidence="8">The sequence shown here is derived from an EMBL/GenBank/DDBJ whole genome shotgun (WGS) entry which is preliminary data.</text>
</comment>
<organism evidence="8 9">
    <name type="scientific">Paenibacillus antri</name>
    <dbReference type="NCBI Taxonomy" id="2582848"/>
    <lineage>
        <taxon>Bacteria</taxon>
        <taxon>Bacillati</taxon>
        <taxon>Bacillota</taxon>
        <taxon>Bacilli</taxon>
        <taxon>Bacillales</taxon>
        <taxon>Paenibacillaceae</taxon>
        <taxon>Paenibacillus</taxon>
    </lineage>
</organism>
<evidence type="ECO:0000256" key="1">
    <source>
        <dbReference type="ARBA" id="ARBA00004651"/>
    </source>
</evidence>
<accession>A0A5R9GDS4</accession>
<dbReference type="Pfam" id="PF02417">
    <property type="entry name" value="Chromate_transp"/>
    <property type="match status" value="1"/>
</dbReference>
<evidence type="ECO:0000256" key="3">
    <source>
        <dbReference type="ARBA" id="ARBA00022475"/>
    </source>
</evidence>
<keyword evidence="3" id="KW-1003">Cell membrane</keyword>
<keyword evidence="4 7" id="KW-0812">Transmembrane</keyword>
<keyword evidence="9" id="KW-1185">Reference proteome</keyword>
<proteinExistence type="inferred from homology"/>
<comment type="subcellular location">
    <subcellularLocation>
        <location evidence="1">Cell membrane</location>
        <topology evidence="1">Multi-pass membrane protein</topology>
    </subcellularLocation>
</comment>
<dbReference type="InterPro" id="IPR052518">
    <property type="entry name" value="CHR_Transporter"/>
</dbReference>
<dbReference type="PANTHER" id="PTHR43663">
    <property type="entry name" value="CHROMATE TRANSPORT PROTEIN-RELATED"/>
    <property type="match status" value="1"/>
</dbReference>
<sequence length="199" mass="20999">MLPSIFLCFLKIGPVTFGGGFAMIPLIEKEVVERRKWLETEDVADVFAVAQSVPGAVAINSATFIGYRLAGTAGAVAAMAGVLLPTFFIVLLLSVFFLQLHDHPKVEAALFGIRAGVVALICYAGCKIAKTAVVDKTTLGVAIAAMLALFAGLHPSFVIVGGFVLGIALVAWRARLGLKTEAKPEAESEEWGYMMGDGI</sequence>
<protein>
    <submittedName>
        <fullName evidence="8">Chromate transporter</fullName>
    </submittedName>
</protein>
<dbReference type="PANTHER" id="PTHR43663:SF2">
    <property type="entry name" value="CHROMATE TRANSPORT PROTEIN-RELATED"/>
    <property type="match status" value="1"/>
</dbReference>
<dbReference type="InterPro" id="IPR003370">
    <property type="entry name" value="Chromate_transpt"/>
</dbReference>
<evidence type="ECO:0000256" key="2">
    <source>
        <dbReference type="ARBA" id="ARBA00005262"/>
    </source>
</evidence>